<feature type="domain" description="NERD" evidence="1">
    <location>
        <begin position="1"/>
        <end position="90"/>
    </location>
</feature>
<dbReference type="Pfam" id="PF08378">
    <property type="entry name" value="NERD"/>
    <property type="match status" value="1"/>
</dbReference>
<reference evidence="2 3" key="1">
    <citation type="submission" date="2018-10" db="EMBL/GenBank/DDBJ databases">
        <title>Draft genome sequence of Bacillus salarius IM0101, isolated from a hypersaline soil in Inner Mongolia, China.</title>
        <authorList>
            <person name="Yamprayoonswat W."/>
            <person name="Boonvisut S."/>
            <person name="Jumpathong W."/>
            <person name="Sittihan S."/>
            <person name="Ruangsuj P."/>
            <person name="Wanthongcharoen S."/>
            <person name="Thongpramul N."/>
            <person name="Pimmason S."/>
            <person name="Yu B."/>
            <person name="Yasawong M."/>
        </authorList>
    </citation>
    <scope>NUCLEOTIDE SEQUENCE [LARGE SCALE GENOMIC DNA]</scope>
    <source>
        <strain evidence="2 3">IM0101</strain>
    </source>
</reference>
<accession>A0A428N9S6</accession>
<dbReference type="PROSITE" id="PS50965">
    <property type="entry name" value="NERD"/>
    <property type="match status" value="1"/>
</dbReference>
<evidence type="ECO:0000313" key="2">
    <source>
        <dbReference type="EMBL" id="RSL35137.1"/>
    </source>
</evidence>
<keyword evidence="3" id="KW-1185">Reference proteome</keyword>
<dbReference type="InterPro" id="IPR011528">
    <property type="entry name" value="NERD"/>
</dbReference>
<gene>
    <name evidence="2" type="ORF">D7Z54_00755</name>
</gene>
<dbReference type="AlphaFoldDB" id="A0A428N9S6"/>
<evidence type="ECO:0000259" key="1">
    <source>
        <dbReference type="PROSITE" id="PS50965"/>
    </source>
</evidence>
<dbReference type="OrthoDB" id="569879at2"/>
<sequence length="90" mass="10812">MIFHDLRLRNSLRYFQIDTLILTSSFFLIIEVKNIAGTLSFDPHRYQMVRKANGTAEEFSDPRLQVKRHHLQFEKWLEQQQIPIPPFIKL</sequence>
<dbReference type="RefSeq" id="WP_125553478.1">
    <property type="nucleotide sequence ID" value="NZ_RBVX01000001.1"/>
</dbReference>
<dbReference type="EMBL" id="RBVX01000001">
    <property type="protein sequence ID" value="RSL35137.1"/>
    <property type="molecule type" value="Genomic_DNA"/>
</dbReference>
<evidence type="ECO:0000313" key="3">
    <source>
        <dbReference type="Proteomes" id="UP000275076"/>
    </source>
</evidence>
<proteinExistence type="predicted"/>
<name>A0A428N9S6_9BACI</name>
<organism evidence="2 3">
    <name type="scientific">Salibacterium salarium</name>
    <dbReference type="NCBI Taxonomy" id="284579"/>
    <lineage>
        <taxon>Bacteria</taxon>
        <taxon>Bacillati</taxon>
        <taxon>Bacillota</taxon>
        <taxon>Bacilli</taxon>
        <taxon>Bacillales</taxon>
        <taxon>Bacillaceae</taxon>
    </lineage>
</organism>
<dbReference type="Proteomes" id="UP000275076">
    <property type="component" value="Unassembled WGS sequence"/>
</dbReference>
<comment type="caution">
    <text evidence="2">The sequence shown here is derived from an EMBL/GenBank/DDBJ whole genome shotgun (WGS) entry which is preliminary data.</text>
</comment>
<protein>
    <submittedName>
        <fullName evidence="2">NERD domain-containing protein</fullName>
    </submittedName>
</protein>